<dbReference type="RefSeq" id="YP_009012661.1">
    <property type="nucleotide sequence ID" value="NC_023694.1"/>
</dbReference>
<dbReference type="GeneID" id="18559790"/>
<reference evidence="2 3" key="1">
    <citation type="journal article" date="2011" name="Appl. Environ. Microbiol.">
        <title>Genomic and functional analyses of Rhodococcus equi phages ReqiPepy6, ReqiPoco6, ReqiPine5, and ReqiDocB7.</title>
        <authorList>
            <person name="Summer E.J."/>
            <person name="Liu M."/>
            <person name="Gill J.J."/>
            <person name="Grant M."/>
            <person name="Chan-Cortes T.N."/>
            <person name="Ferguson L."/>
            <person name="Janes C."/>
            <person name="Lange K."/>
            <person name="Bertoli M."/>
            <person name="Moore C."/>
            <person name="Orchard R.C."/>
            <person name="Cohen N."/>
            <person name="Young R."/>
        </authorList>
    </citation>
    <scope>NUCLEOTIDE SEQUENCE [LARGE SCALE GENOMIC DNA]</scope>
</reference>
<dbReference type="OrthoDB" id="35817at10239"/>
<dbReference type="Pfam" id="PF07411">
    <property type="entry name" value="DUF1508"/>
    <property type="match status" value="1"/>
</dbReference>
<name>D4P7U8_9CAUD</name>
<evidence type="ECO:0000259" key="1">
    <source>
        <dbReference type="Pfam" id="PF07411"/>
    </source>
</evidence>
<organism evidence="2 3">
    <name type="scientific">Rhodococcus phage ReqiPoco6</name>
    <dbReference type="NCBI Taxonomy" id="691964"/>
    <lineage>
        <taxon>Viruses</taxon>
        <taxon>Duplodnaviria</taxon>
        <taxon>Heunggongvirae</taxon>
        <taxon>Uroviricota</taxon>
        <taxon>Caudoviricetes</taxon>
        <taxon>Pepyhexavirus</taxon>
        <taxon>Pepyhexavirus poco6</taxon>
    </lineage>
</organism>
<evidence type="ECO:0000313" key="3">
    <source>
        <dbReference type="Proteomes" id="UP000001057"/>
    </source>
</evidence>
<dbReference type="Proteomes" id="UP000001057">
    <property type="component" value="Segment"/>
</dbReference>
<keyword evidence="3" id="KW-1185">Reference proteome</keyword>
<dbReference type="Gene3D" id="3.30.160.160">
    <property type="entry name" value="YegP-like"/>
    <property type="match status" value="1"/>
</dbReference>
<feature type="domain" description="DUF1508" evidence="1">
    <location>
        <begin position="22"/>
        <end position="52"/>
    </location>
</feature>
<dbReference type="SUPFAM" id="SSF160113">
    <property type="entry name" value="YegP-like"/>
    <property type="match status" value="1"/>
</dbReference>
<dbReference type="InterPro" id="IPR010879">
    <property type="entry name" value="DUF1508"/>
</dbReference>
<dbReference type="KEGG" id="vg:18559790"/>
<sequence length="95" mass="10930">MSDKNQQRPNKLYFETVKEGVSEGQYYWVLKSPNGKIIGSSHYNYKTLDSAINNCIAILNIALVASDRISIETDQETREKIVKQCRDKFDIEWAA</sequence>
<dbReference type="EMBL" id="GU580942">
    <property type="protein sequence ID" value="ADD81078.1"/>
    <property type="molecule type" value="Genomic_DNA"/>
</dbReference>
<accession>D4P7U8</accession>
<protein>
    <submittedName>
        <fullName evidence="2">Gp080</fullName>
    </submittedName>
</protein>
<dbReference type="InterPro" id="IPR036913">
    <property type="entry name" value="YegP-like_sf"/>
</dbReference>
<gene>
    <name evidence="2" type="ORF">Poco6gene080</name>
</gene>
<evidence type="ECO:0000313" key="2">
    <source>
        <dbReference type="EMBL" id="ADD81078.1"/>
    </source>
</evidence>
<proteinExistence type="predicted"/>